<reference evidence="1" key="2">
    <citation type="submission" date="2020-09" db="EMBL/GenBank/DDBJ databases">
        <authorList>
            <person name="Sun Q."/>
            <person name="Ohkuma M."/>
        </authorList>
    </citation>
    <scope>NUCLEOTIDE SEQUENCE</scope>
    <source>
        <strain evidence="1">JCM 4633</strain>
    </source>
</reference>
<evidence type="ECO:0000313" key="2">
    <source>
        <dbReference type="Proteomes" id="UP000646244"/>
    </source>
</evidence>
<name>A0A918WQR3_STRCJ</name>
<proteinExistence type="predicted"/>
<dbReference type="AlphaFoldDB" id="A0A918WQR3"/>
<comment type="caution">
    <text evidence="1">The sequence shown here is derived from an EMBL/GenBank/DDBJ whole genome shotgun (WGS) entry which is preliminary data.</text>
</comment>
<dbReference type="RefSeq" id="WP_190112558.1">
    <property type="nucleotide sequence ID" value="NZ_BMVB01000026.1"/>
</dbReference>
<gene>
    <name evidence="1" type="ORF">GCM10010507_54430</name>
</gene>
<dbReference type="Proteomes" id="UP000646244">
    <property type="component" value="Unassembled WGS sequence"/>
</dbReference>
<protein>
    <submittedName>
        <fullName evidence="1">Uncharacterized protein</fullName>
    </submittedName>
</protein>
<dbReference type="EMBL" id="BMVB01000026">
    <property type="protein sequence ID" value="GHC68924.1"/>
    <property type="molecule type" value="Genomic_DNA"/>
</dbReference>
<accession>A0A918WQR3</accession>
<sequence length="72" mass="8227">MNASQQHMLDLYRFAQHQESAPPAPGSGDLQAARELRTWLRFQAVVGGRTTTRRRRWAAALRGQRRQGLIRA</sequence>
<evidence type="ECO:0000313" key="1">
    <source>
        <dbReference type="EMBL" id="GHC68924.1"/>
    </source>
</evidence>
<organism evidence="1 2">
    <name type="scientific">Streptomyces cinnamoneus</name>
    <name type="common">Streptoverticillium cinnamoneum</name>
    <dbReference type="NCBI Taxonomy" id="53446"/>
    <lineage>
        <taxon>Bacteria</taxon>
        <taxon>Bacillati</taxon>
        <taxon>Actinomycetota</taxon>
        <taxon>Actinomycetes</taxon>
        <taxon>Kitasatosporales</taxon>
        <taxon>Streptomycetaceae</taxon>
        <taxon>Streptomyces</taxon>
        <taxon>Streptomyces cinnamoneus group</taxon>
    </lineage>
</organism>
<reference evidence="1" key="1">
    <citation type="journal article" date="2014" name="Int. J. Syst. Evol. Microbiol.">
        <title>Complete genome sequence of Corynebacterium casei LMG S-19264T (=DSM 44701T), isolated from a smear-ripened cheese.</title>
        <authorList>
            <consortium name="US DOE Joint Genome Institute (JGI-PGF)"/>
            <person name="Walter F."/>
            <person name="Albersmeier A."/>
            <person name="Kalinowski J."/>
            <person name="Ruckert C."/>
        </authorList>
    </citation>
    <scope>NUCLEOTIDE SEQUENCE</scope>
    <source>
        <strain evidence="1">JCM 4633</strain>
    </source>
</reference>